<dbReference type="RefSeq" id="WP_014200891.1">
    <property type="nucleotide sequence ID" value="NC_016599.1"/>
</dbReference>
<dbReference type="STRING" id="926562.Oweho_0514"/>
<reference evidence="2 3" key="1">
    <citation type="journal article" date="2012" name="Stand. Genomic Sci.">
        <title>Genome sequence of the orange-pigmented seawater bacterium Owenweeksia hongkongensis type strain (UST20020801(T)).</title>
        <authorList>
            <person name="Riedel T."/>
            <person name="Held B."/>
            <person name="Nolan M."/>
            <person name="Lucas S."/>
            <person name="Lapidus A."/>
            <person name="Tice H."/>
            <person name="Del Rio T.G."/>
            <person name="Cheng J.F."/>
            <person name="Han C."/>
            <person name="Tapia R."/>
            <person name="Goodwin L.A."/>
            <person name="Pitluck S."/>
            <person name="Liolios K."/>
            <person name="Mavromatis K."/>
            <person name="Pagani I."/>
            <person name="Ivanova N."/>
            <person name="Mikhailova N."/>
            <person name="Pati A."/>
            <person name="Chen A."/>
            <person name="Palaniappan K."/>
            <person name="Rohde M."/>
            <person name="Tindall B.J."/>
            <person name="Detter J.C."/>
            <person name="Goker M."/>
            <person name="Woyke T."/>
            <person name="Bristow J."/>
            <person name="Eisen J.A."/>
            <person name="Markowitz V."/>
            <person name="Hugenholtz P."/>
            <person name="Klenk H.P."/>
            <person name="Kyrpides N.C."/>
        </authorList>
    </citation>
    <scope>NUCLEOTIDE SEQUENCE</scope>
    <source>
        <strain evidence="3">DSM 17368 / JCM 12287 / NRRL B-23963</strain>
    </source>
</reference>
<name>G8QZT6_OWEHD</name>
<evidence type="ECO:0000256" key="1">
    <source>
        <dbReference type="SAM" id="SignalP"/>
    </source>
</evidence>
<accession>G8QZT6</accession>
<organism evidence="2 3">
    <name type="scientific">Owenweeksia hongkongensis (strain DSM 17368 / CIP 108786 / JCM 12287 / NRRL B-23963 / UST20020801)</name>
    <dbReference type="NCBI Taxonomy" id="926562"/>
    <lineage>
        <taxon>Bacteria</taxon>
        <taxon>Pseudomonadati</taxon>
        <taxon>Bacteroidota</taxon>
        <taxon>Flavobacteriia</taxon>
        <taxon>Flavobacteriales</taxon>
        <taxon>Owenweeksiaceae</taxon>
        <taxon>Owenweeksia</taxon>
    </lineage>
</organism>
<protein>
    <submittedName>
        <fullName evidence="2">Uncharacterized protein</fullName>
    </submittedName>
</protein>
<dbReference type="EMBL" id="CP003156">
    <property type="protein sequence ID" value="AEV31530.1"/>
    <property type="molecule type" value="Genomic_DNA"/>
</dbReference>
<dbReference type="KEGG" id="oho:Oweho_0514"/>
<dbReference type="HOGENOM" id="CLU_1794572_0_0_10"/>
<evidence type="ECO:0000313" key="3">
    <source>
        <dbReference type="Proteomes" id="UP000005631"/>
    </source>
</evidence>
<proteinExistence type="predicted"/>
<keyword evidence="1" id="KW-0732">Signal</keyword>
<sequence length="144" mass="15629">MLQRLFTVILLLIAFSAMAEPASYIFCIEAEGFESFKAVVTFRAVDFGEGTARQMVMNKVRPALGDTTKIDIILTGTCPCGTDCQTLKVVPKNWSGNLSENYDKGGAKTLPSSCAAVIDKLAYEAESLFSDPGGFLKRNLFGQK</sequence>
<feature type="signal peptide" evidence="1">
    <location>
        <begin position="1"/>
        <end position="19"/>
    </location>
</feature>
<gene>
    <name evidence="2" type="ordered locus">Oweho_0514</name>
</gene>
<keyword evidence="3" id="KW-1185">Reference proteome</keyword>
<dbReference type="AlphaFoldDB" id="G8QZT6"/>
<feature type="chain" id="PRO_5003515420" evidence="1">
    <location>
        <begin position="20"/>
        <end position="144"/>
    </location>
</feature>
<evidence type="ECO:0000313" key="2">
    <source>
        <dbReference type="EMBL" id="AEV31530.1"/>
    </source>
</evidence>
<dbReference type="Proteomes" id="UP000005631">
    <property type="component" value="Chromosome"/>
</dbReference>